<dbReference type="EMBL" id="CP157197">
    <property type="protein sequence ID" value="XBG66491.1"/>
    <property type="molecule type" value="Genomic_DNA"/>
</dbReference>
<name>A0AAU7BZ05_9RICK</name>
<protein>
    <submittedName>
        <fullName evidence="1">Uncharacterized protein</fullName>
    </submittedName>
</protein>
<dbReference type="AlphaFoldDB" id="A0AAU7BZ05"/>
<sequence length="41" mass="4883">MNGILSKLTEEQKNVLSCFKVYLDQDIIEIIKLVRNSFYIY</sequence>
<gene>
    <name evidence="1" type="ORF">AAGW17_01095</name>
</gene>
<dbReference type="KEGG" id="rof:AAGW17_01095"/>
<dbReference type="RefSeq" id="WP_347939109.1">
    <property type="nucleotide sequence ID" value="NZ_CP157197.1"/>
</dbReference>
<reference evidence="1" key="1">
    <citation type="submission" date="2024-05" db="EMBL/GenBank/DDBJ databases">
        <title>Characterization of a novel Rickettsia species. (Rickettsia oklahomia sp. nov.) from Amblyomma americanum ticks.</title>
        <authorList>
            <person name="Korla P.K."/>
            <person name="Karounos M."/>
            <person name="Wilson J.M."/>
            <person name="Little S.E."/>
            <person name="Qurollo B.A."/>
        </authorList>
    </citation>
    <scope>NUCLEOTIDE SEQUENCE</scope>
    <source>
        <strain evidence="1">Oklahoma-10</strain>
    </source>
</reference>
<evidence type="ECO:0000313" key="1">
    <source>
        <dbReference type="EMBL" id="XBG66491.1"/>
    </source>
</evidence>
<proteinExistence type="predicted"/>
<accession>A0AAU7BZ05</accession>
<organism evidence="1">
    <name type="scientific">Rickettsia oklahomensis</name>
    <dbReference type="NCBI Taxonomy" id="3141789"/>
    <lineage>
        <taxon>Bacteria</taxon>
        <taxon>Pseudomonadati</taxon>
        <taxon>Pseudomonadota</taxon>
        <taxon>Alphaproteobacteria</taxon>
        <taxon>Rickettsiales</taxon>
        <taxon>Rickettsiaceae</taxon>
        <taxon>Rickettsieae</taxon>
        <taxon>Rickettsia</taxon>
        <taxon>belli group</taxon>
    </lineage>
</organism>